<organism evidence="1 2">
    <name type="scientific">Solibacillus palustris</name>
    <dbReference type="NCBI Taxonomy" id="2908203"/>
    <lineage>
        <taxon>Bacteria</taxon>
        <taxon>Bacillati</taxon>
        <taxon>Bacillota</taxon>
        <taxon>Bacilli</taxon>
        <taxon>Bacillales</taxon>
        <taxon>Caryophanaceae</taxon>
        <taxon>Solibacillus</taxon>
    </lineage>
</organism>
<gene>
    <name evidence="1" type="ORF">LZ480_07575</name>
</gene>
<proteinExistence type="predicted"/>
<keyword evidence="2" id="KW-1185">Reference proteome</keyword>
<evidence type="ECO:0008006" key="3">
    <source>
        <dbReference type="Google" id="ProtNLM"/>
    </source>
</evidence>
<dbReference type="Proteomes" id="UP001316087">
    <property type="component" value="Unassembled WGS sequence"/>
</dbReference>
<dbReference type="RefSeq" id="WP_241368806.1">
    <property type="nucleotide sequence ID" value="NZ_JAKZFC010000002.1"/>
</dbReference>
<name>A0ABS9UBM7_9BACL</name>
<accession>A0ABS9UBM7</accession>
<comment type="caution">
    <text evidence="1">The sequence shown here is derived from an EMBL/GenBank/DDBJ whole genome shotgun (WGS) entry which is preliminary data.</text>
</comment>
<evidence type="ECO:0000313" key="2">
    <source>
        <dbReference type="Proteomes" id="UP001316087"/>
    </source>
</evidence>
<evidence type="ECO:0000313" key="1">
    <source>
        <dbReference type="EMBL" id="MCH7321751.1"/>
    </source>
</evidence>
<protein>
    <recommendedName>
        <fullName evidence="3">Transposase</fullName>
    </recommendedName>
</protein>
<dbReference type="EMBL" id="JAKZFC010000002">
    <property type="protein sequence ID" value="MCH7321751.1"/>
    <property type="molecule type" value="Genomic_DNA"/>
</dbReference>
<reference evidence="1 2" key="1">
    <citation type="submission" date="2022-03" db="EMBL/GenBank/DDBJ databases">
        <authorList>
            <person name="Jo J.-H."/>
            <person name="Im W.-T."/>
        </authorList>
    </citation>
    <scope>NUCLEOTIDE SEQUENCE [LARGE SCALE GENOMIC DNA]</scope>
    <source>
        <strain evidence="1 2">MA9</strain>
    </source>
</reference>
<sequence>MMLEIENTTYSGVGKTFVGLYDAPAPVLLDWKGHQVFKGEEYYVFGENEHEIFVHIEEVCEFLDDSRLGVSCYEQLITLIEVYHDNYPIIA</sequence>